<dbReference type="GeneID" id="68101107"/>
<evidence type="ECO:0000313" key="6">
    <source>
        <dbReference type="Proteomes" id="UP000816034"/>
    </source>
</evidence>
<accession>A0AA88GIW3</accession>
<dbReference type="Proteomes" id="UP000816034">
    <property type="component" value="Unassembled WGS sequence"/>
</dbReference>
<dbReference type="GO" id="GO:0005739">
    <property type="term" value="C:mitochondrion"/>
    <property type="evidence" value="ECO:0007669"/>
    <property type="project" value="UniProtKB-SubCell"/>
</dbReference>
<keyword evidence="6" id="KW-1185">Reference proteome</keyword>
<dbReference type="Gene3D" id="1.10.10.200">
    <property type="match status" value="1"/>
</dbReference>
<evidence type="ECO:0000259" key="4">
    <source>
        <dbReference type="Pfam" id="PF20772"/>
    </source>
</evidence>
<feature type="domain" description="TACO1/YebC-like N-terminal" evidence="4">
    <location>
        <begin position="58"/>
        <end position="126"/>
    </location>
</feature>
<dbReference type="HAMAP" id="MF_00693">
    <property type="entry name" value="Transcrip_reg_TACO1"/>
    <property type="match status" value="1"/>
</dbReference>
<dbReference type="InterPro" id="IPR029072">
    <property type="entry name" value="YebC-like"/>
</dbReference>
<comment type="subcellular location">
    <subcellularLocation>
        <location evidence="1">Mitochondrion</location>
    </subcellularLocation>
</comment>
<comment type="caution">
    <text evidence="5">The sequence shown here is derived from an EMBL/GenBank/DDBJ whole genome shotgun (WGS) entry which is preliminary data.</text>
</comment>
<dbReference type="EMBL" id="PYSW02000035">
    <property type="protein sequence ID" value="KAG2378031.1"/>
    <property type="molecule type" value="Genomic_DNA"/>
</dbReference>
<dbReference type="InterPro" id="IPR048300">
    <property type="entry name" value="TACO1_YebC-like_2nd/3rd_dom"/>
</dbReference>
<name>A0AA88GIW3_NAELO</name>
<organism evidence="5 6">
    <name type="scientific">Naegleria lovaniensis</name>
    <name type="common">Amoeba</name>
    <dbReference type="NCBI Taxonomy" id="51637"/>
    <lineage>
        <taxon>Eukaryota</taxon>
        <taxon>Discoba</taxon>
        <taxon>Heterolobosea</taxon>
        <taxon>Tetramitia</taxon>
        <taxon>Eutetramitia</taxon>
        <taxon>Vahlkampfiidae</taxon>
        <taxon>Naegleria</taxon>
    </lineage>
</organism>
<dbReference type="InterPro" id="IPR002876">
    <property type="entry name" value="Transcrip_reg_TACO1-like"/>
</dbReference>
<gene>
    <name evidence="5" type="ORF">C9374_008653</name>
</gene>
<dbReference type="InterPro" id="IPR017856">
    <property type="entry name" value="Integrase-like_N"/>
</dbReference>
<dbReference type="Pfam" id="PF01709">
    <property type="entry name" value="Transcrip_reg"/>
    <property type="match status" value="1"/>
</dbReference>
<sequence length="321" mass="36209">MFKFSLNPIRTAALSSSQHVVLHGNHISRSLVILSRTRTQQQERNFSSIYSLNMAGHNKWSKIKHQKAVTDVQKMKIYTKLSREIKTCVQLGGAGSDNLRLRLCLEKARKNNVPKHIVDGAIKSGLNEKDAHMEYNSYEGYGAGGVAFLVEALTENKNRTAQQVRTLFSHHKGQLGTSVQWCFEKKGVVNFTIPMAHSKMDSLYDSLFEKVSDIEGIEDLKLEPTENDMEKQFIEVSLYCPHEEVHNVKGSVEAAKTTIEKALNITITNITCEIGQVPTSFIEVTDPETAEHLQQLIDELNDHDDVQNVYHNAKFALPDEE</sequence>
<dbReference type="Pfam" id="PF20772">
    <property type="entry name" value="TACO1_YebC_N"/>
    <property type="match status" value="1"/>
</dbReference>
<comment type="similarity">
    <text evidence="2">Belongs to the TACO1 family.</text>
</comment>
<dbReference type="RefSeq" id="XP_044545293.1">
    <property type="nucleotide sequence ID" value="XM_044698753.1"/>
</dbReference>
<dbReference type="FunFam" id="1.10.10.200:FF:000002">
    <property type="entry name" value="Probable transcriptional regulatory protein CLM62_37755"/>
    <property type="match status" value="1"/>
</dbReference>
<proteinExistence type="inferred from homology"/>
<dbReference type="PANTHER" id="PTHR12532">
    <property type="entry name" value="TRANSLATIONAL ACTIVATOR OF CYTOCHROME C OXIDASE 1"/>
    <property type="match status" value="1"/>
</dbReference>
<dbReference type="Gene3D" id="3.30.70.980">
    <property type="match status" value="2"/>
</dbReference>
<dbReference type="SUPFAM" id="SSF75625">
    <property type="entry name" value="YebC-like"/>
    <property type="match status" value="1"/>
</dbReference>
<feature type="domain" description="TACO1/YebC-like second and third" evidence="3">
    <location>
        <begin position="136"/>
        <end position="313"/>
    </location>
</feature>
<evidence type="ECO:0000259" key="3">
    <source>
        <dbReference type="Pfam" id="PF01709"/>
    </source>
</evidence>
<evidence type="ECO:0000256" key="2">
    <source>
        <dbReference type="ARBA" id="ARBA00008724"/>
    </source>
</evidence>
<evidence type="ECO:0000313" key="5">
    <source>
        <dbReference type="EMBL" id="KAG2378031.1"/>
    </source>
</evidence>
<dbReference type="InterPro" id="IPR026564">
    <property type="entry name" value="Transcrip_reg_TACO1-like_dom3"/>
</dbReference>
<dbReference type="PANTHER" id="PTHR12532:SF0">
    <property type="entry name" value="TRANSLATIONAL ACTIVATOR OF CYTOCHROME C OXIDASE 1"/>
    <property type="match status" value="1"/>
</dbReference>
<evidence type="ECO:0000256" key="1">
    <source>
        <dbReference type="ARBA" id="ARBA00004173"/>
    </source>
</evidence>
<dbReference type="AlphaFoldDB" id="A0AA88GIW3"/>
<dbReference type="InterPro" id="IPR049083">
    <property type="entry name" value="TACO1_YebC_N"/>
</dbReference>
<protein>
    <submittedName>
        <fullName evidence="5">Uncharacterized protein</fullName>
    </submittedName>
</protein>
<reference evidence="5 6" key="1">
    <citation type="journal article" date="2018" name="BMC Genomics">
        <title>The genome of Naegleria lovaniensis, the basis for a comparative approach to unravel pathogenicity factors of the human pathogenic amoeba N. fowleri.</title>
        <authorList>
            <person name="Liechti N."/>
            <person name="Schurch N."/>
            <person name="Bruggmann R."/>
            <person name="Wittwer M."/>
        </authorList>
    </citation>
    <scope>NUCLEOTIDE SEQUENCE [LARGE SCALE GENOMIC DNA]</scope>
    <source>
        <strain evidence="5 6">ATCC 30569</strain>
    </source>
</reference>